<dbReference type="SUPFAM" id="SSF56112">
    <property type="entry name" value="Protein kinase-like (PK-like)"/>
    <property type="match status" value="1"/>
</dbReference>
<accession>A0A7S4JT99</accession>
<dbReference type="GO" id="GO:0010556">
    <property type="term" value="P:regulation of macromolecule biosynthetic process"/>
    <property type="evidence" value="ECO:0007669"/>
    <property type="project" value="UniProtKB-ARBA"/>
</dbReference>
<evidence type="ECO:0000256" key="2">
    <source>
        <dbReference type="ARBA" id="ARBA00022527"/>
    </source>
</evidence>
<comment type="subunit">
    <text evidence="7">May form a complex composed of at least the catalytic subunit CRK2 and a cyclin.</text>
</comment>
<evidence type="ECO:0000256" key="8">
    <source>
        <dbReference type="ARBA" id="ARBA00039612"/>
    </source>
</evidence>
<reference evidence="13" key="1">
    <citation type="submission" date="2021-01" db="EMBL/GenBank/DDBJ databases">
        <authorList>
            <person name="Corre E."/>
            <person name="Pelletier E."/>
            <person name="Niang G."/>
            <person name="Scheremetjew M."/>
            <person name="Finn R."/>
            <person name="Kale V."/>
            <person name="Holt S."/>
            <person name="Cochrane G."/>
            <person name="Meng A."/>
            <person name="Brown T."/>
            <person name="Cohen L."/>
        </authorList>
    </citation>
    <scope>NUCLEOTIDE SEQUENCE</scope>
    <source>
        <strain evidence="13">Isolate 1302-5</strain>
    </source>
</reference>
<dbReference type="PROSITE" id="PS00108">
    <property type="entry name" value="PROTEIN_KINASE_ST"/>
    <property type="match status" value="1"/>
</dbReference>
<evidence type="ECO:0000256" key="5">
    <source>
        <dbReference type="ARBA" id="ARBA00022777"/>
    </source>
</evidence>
<dbReference type="GO" id="GO:0005524">
    <property type="term" value="F:ATP binding"/>
    <property type="evidence" value="ECO:0007669"/>
    <property type="project" value="UniProtKB-KW"/>
</dbReference>
<feature type="region of interest" description="Disordered" evidence="11">
    <location>
        <begin position="1"/>
        <end position="22"/>
    </location>
</feature>
<dbReference type="PANTHER" id="PTHR24056">
    <property type="entry name" value="CELL DIVISION PROTEIN KINASE"/>
    <property type="match status" value="1"/>
</dbReference>
<dbReference type="GO" id="GO:0004674">
    <property type="term" value="F:protein serine/threonine kinase activity"/>
    <property type="evidence" value="ECO:0007669"/>
    <property type="project" value="UniProtKB-KW"/>
</dbReference>
<sequence>MSNRKRDRWDSSSDEEGAGGCVPVLAKRKASAKEGHVVALMPAEGVAQPTTAAESGAMKSELSPGISRLPKHNPLLSGCRSVYSCYERLARLDEGTYGVVWKARDTATDDTVALKQIKFDQAMMKEGFPITALREISVLLDLSHDCIVTVREMVVGDAADKVFMVMEFMEMDLQEAIKRSGQSPFPQSELKNMMFQVLSAMDHIHEKWYVHRDMKTSNILVHRSGKIALCDFGLARKYQMPLKALTQMVITLWYRPPELLFGEHMYGPEVDMWR</sequence>
<dbReference type="SMART" id="SM00220">
    <property type="entry name" value="S_TKc"/>
    <property type="match status" value="1"/>
</dbReference>
<dbReference type="InterPro" id="IPR000719">
    <property type="entry name" value="Prot_kinase_dom"/>
</dbReference>
<gene>
    <name evidence="13" type="ORF">OAUR00152_LOCUS33440</name>
</gene>
<keyword evidence="5" id="KW-0418">Kinase</keyword>
<dbReference type="InterPro" id="IPR050108">
    <property type="entry name" value="CDK"/>
</dbReference>
<proteinExistence type="inferred from homology"/>
<dbReference type="GO" id="GO:0080090">
    <property type="term" value="P:regulation of primary metabolic process"/>
    <property type="evidence" value="ECO:0007669"/>
    <property type="project" value="UniProtKB-ARBA"/>
</dbReference>
<dbReference type="PANTHER" id="PTHR24056:SF107">
    <property type="entry name" value="CYCLIN-DEPENDENT KINASE 11A-RELATED"/>
    <property type="match status" value="1"/>
</dbReference>
<keyword evidence="6" id="KW-0067">ATP-binding</keyword>
<dbReference type="AlphaFoldDB" id="A0A7S4JT99"/>
<protein>
    <recommendedName>
        <fullName evidence="8">Cyclin-dependent kinase 2 homolog</fullName>
    </recommendedName>
    <alternativeName>
        <fullName evidence="9">Cell division control protein 2 homolog</fullName>
    </alternativeName>
    <alternativeName>
        <fullName evidence="10">cdc2-related kinase 2</fullName>
    </alternativeName>
</protein>
<evidence type="ECO:0000259" key="12">
    <source>
        <dbReference type="PROSITE" id="PS50011"/>
    </source>
</evidence>
<dbReference type="PROSITE" id="PS50011">
    <property type="entry name" value="PROTEIN_KINASE_DOM"/>
    <property type="match status" value="1"/>
</dbReference>
<dbReference type="GO" id="GO:0007346">
    <property type="term" value="P:regulation of mitotic cell cycle"/>
    <property type="evidence" value="ECO:0007669"/>
    <property type="project" value="TreeGrafter"/>
</dbReference>
<dbReference type="InterPro" id="IPR011009">
    <property type="entry name" value="Kinase-like_dom_sf"/>
</dbReference>
<comment type="similarity">
    <text evidence="1">Belongs to the protein kinase superfamily. CMGC Ser/Thr protein kinase family. CDC2/CDKX subfamily.</text>
</comment>
<dbReference type="Gene3D" id="3.30.200.20">
    <property type="entry name" value="Phosphorylase Kinase, domain 1"/>
    <property type="match status" value="1"/>
</dbReference>
<keyword evidence="3" id="KW-0808">Transferase</keyword>
<evidence type="ECO:0000256" key="9">
    <source>
        <dbReference type="ARBA" id="ARBA00041902"/>
    </source>
</evidence>
<evidence type="ECO:0000256" key="11">
    <source>
        <dbReference type="SAM" id="MobiDB-lite"/>
    </source>
</evidence>
<dbReference type="EMBL" id="HBKQ01048427">
    <property type="protein sequence ID" value="CAE2273417.1"/>
    <property type="molecule type" value="Transcribed_RNA"/>
</dbReference>
<dbReference type="Pfam" id="PF00069">
    <property type="entry name" value="Pkinase"/>
    <property type="match status" value="1"/>
</dbReference>
<dbReference type="Gene3D" id="1.10.510.10">
    <property type="entry name" value="Transferase(Phosphotransferase) domain 1"/>
    <property type="match status" value="1"/>
</dbReference>
<dbReference type="GO" id="GO:0005634">
    <property type="term" value="C:nucleus"/>
    <property type="evidence" value="ECO:0007669"/>
    <property type="project" value="TreeGrafter"/>
</dbReference>
<evidence type="ECO:0000256" key="4">
    <source>
        <dbReference type="ARBA" id="ARBA00022741"/>
    </source>
</evidence>
<evidence type="ECO:0000256" key="1">
    <source>
        <dbReference type="ARBA" id="ARBA00006485"/>
    </source>
</evidence>
<feature type="domain" description="Protein kinase" evidence="12">
    <location>
        <begin position="86"/>
        <end position="274"/>
    </location>
</feature>
<dbReference type="InterPro" id="IPR008271">
    <property type="entry name" value="Ser/Thr_kinase_AS"/>
</dbReference>
<evidence type="ECO:0000256" key="3">
    <source>
        <dbReference type="ARBA" id="ARBA00022679"/>
    </source>
</evidence>
<evidence type="ECO:0000256" key="6">
    <source>
        <dbReference type="ARBA" id="ARBA00022840"/>
    </source>
</evidence>
<keyword evidence="2" id="KW-0723">Serine/threonine-protein kinase</keyword>
<dbReference type="FunFam" id="3.30.200.20:FF:000172">
    <property type="entry name" value="cyclin-dependent kinase G-2 isoform X1"/>
    <property type="match status" value="1"/>
</dbReference>
<keyword evidence="4" id="KW-0547">Nucleotide-binding</keyword>
<organism evidence="13">
    <name type="scientific">Odontella aurita</name>
    <dbReference type="NCBI Taxonomy" id="265563"/>
    <lineage>
        <taxon>Eukaryota</taxon>
        <taxon>Sar</taxon>
        <taxon>Stramenopiles</taxon>
        <taxon>Ochrophyta</taxon>
        <taxon>Bacillariophyta</taxon>
        <taxon>Mediophyceae</taxon>
        <taxon>Biddulphiophycidae</taxon>
        <taxon>Eupodiscales</taxon>
        <taxon>Odontellaceae</taxon>
        <taxon>Odontella</taxon>
    </lineage>
</organism>
<evidence type="ECO:0000256" key="7">
    <source>
        <dbReference type="ARBA" id="ARBA00038543"/>
    </source>
</evidence>
<evidence type="ECO:0000313" key="13">
    <source>
        <dbReference type="EMBL" id="CAE2273417.1"/>
    </source>
</evidence>
<evidence type="ECO:0000256" key="10">
    <source>
        <dbReference type="ARBA" id="ARBA00042858"/>
    </source>
</evidence>
<name>A0A7S4JT99_9STRA</name>